<dbReference type="Pfam" id="PF01565">
    <property type="entry name" value="FAD_binding_4"/>
    <property type="match status" value="1"/>
</dbReference>
<dbReference type="InterPro" id="IPR016169">
    <property type="entry name" value="FAD-bd_PCMH_sub2"/>
</dbReference>
<dbReference type="InterPro" id="IPR036318">
    <property type="entry name" value="FAD-bd_PCMH-like_sf"/>
</dbReference>
<evidence type="ECO:0000256" key="3">
    <source>
        <dbReference type="ARBA" id="ARBA00022630"/>
    </source>
</evidence>
<keyword evidence="5" id="KW-0560">Oxidoreductase</keyword>
<evidence type="ECO:0000313" key="8">
    <source>
        <dbReference type="Proteomes" id="UP000586042"/>
    </source>
</evidence>
<organism evidence="7 8">
    <name type="scientific">Nonomuraea montanisoli</name>
    <dbReference type="NCBI Taxonomy" id="2741721"/>
    <lineage>
        <taxon>Bacteria</taxon>
        <taxon>Bacillati</taxon>
        <taxon>Actinomycetota</taxon>
        <taxon>Actinomycetes</taxon>
        <taxon>Streptosporangiales</taxon>
        <taxon>Streptosporangiaceae</taxon>
        <taxon>Nonomuraea</taxon>
    </lineage>
</organism>
<dbReference type="GO" id="GO:0016491">
    <property type="term" value="F:oxidoreductase activity"/>
    <property type="evidence" value="ECO:0007669"/>
    <property type="project" value="UniProtKB-KW"/>
</dbReference>
<dbReference type="Pfam" id="PF08031">
    <property type="entry name" value="BBE"/>
    <property type="match status" value="1"/>
</dbReference>
<dbReference type="PROSITE" id="PS00862">
    <property type="entry name" value="OX2_COVAL_FAD"/>
    <property type="match status" value="1"/>
</dbReference>
<comment type="caution">
    <text evidence="7">The sequence shown here is derived from an EMBL/GenBank/DDBJ whole genome shotgun (WGS) entry which is preliminary data.</text>
</comment>
<feature type="domain" description="FAD-binding PCMH-type" evidence="6">
    <location>
        <begin position="31"/>
        <end position="200"/>
    </location>
</feature>
<evidence type="ECO:0000256" key="2">
    <source>
        <dbReference type="ARBA" id="ARBA00005466"/>
    </source>
</evidence>
<dbReference type="InterPro" id="IPR006094">
    <property type="entry name" value="Oxid_FAD_bind_N"/>
</dbReference>
<keyword evidence="8" id="KW-1185">Reference proteome</keyword>
<dbReference type="Gene3D" id="3.30.465.10">
    <property type="match status" value="1"/>
</dbReference>
<dbReference type="InterPro" id="IPR016164">
    <property type="entry name" value="FAD-linked_Oxase-like_C"/>
</dbReference>
<dbReference type="Proteomes" id="UP000586042">
    <property type="component" value="Unassembled WGS sequence"/>
</dbReference>
<evidence type="ECO:0000256" key="5">
    <source>
        <dbReference type="ARBA" id="ARBA00023002"/>
    </source>
</evidence>
<dbReference type="AlphaFoldDB" id="A0A7Y6IGB1"/>
<keyword evidence="3" id="KW-0285">Flavoprotein</keyword>
<comment type="cofactor">
    <cofactor evidence="1">
        <name>FAD</name>
        <dbReference type="ChEBI" id="CHEBI:57692"/>
    </cofactor>
</comment>
<dbReference type="Gene3D" id="3.30.43.10">
    <property type="entry name" value="Uridine Diphospho-n-acetylenolpyruvylglucosamine Reductase, domain 2"/>
    <property type="match status" value="1"/>
</dbReference>
<dbReference type="EMBL" id="JABWGN010000022">
    <property type="protein sequence ID" value="NUW37747.1"/>
    <property type="molecule type" value="Genomic_DNA"/>
</dbReference>
<dbReference type="PANTHER" id="PTHR42973">
    <property type="entry name" value="BINDING OXIDOREDUCTASE, PUTATIVE (AFU_ORTHOLOGUE AFUA_1G17690)-RELATED"/>
    <property type="match status" value="1"/>
</dbReference>
<dbReference type="InterPro" id="IPR012951">
    <property type="entry name" value="BBE"/>
</dbReference>
<reference evidence="7 8" key="1">
    <citation type="submission" date="2020-06" db="EMBL/GenBank/DDBJ databases">
        <title>Nonomuraea sp. SMC257, a novel actinomycete isolated from soil.</title>
        <authorList>
            <person name="Chanama M."/>
        </authorList>
    </citation>
    <scope>NUCLEOTIDE SEQUENCE [LARGE SCALE GENOMIC DNA]</scope>
    <source>
        <strain evidence="7 8">SMC257</strain>
    </source>
</reference>
<dbReference type="SUPFAM" id="SSF56176">
    <property type="entry name" value="FAD-binding/transporter-associated domain-like"/>
    <property type="match status" value="1"/>
</dbReference>
<evidence type="ECO:0000256" key="1">
    <source>
        <dbReference type="ARBA" id="ARBA00001974"/>
    </source>
</evidence>
<evidence type="ECO:0000256" key="4">
    <source>
        <dbReference type="ARBA" id="ARBA00022827"/>
    </source>
</evidence>
<dbReference type="PANTHER" id="PTHR42973:SF39">
    <property type="entry name" value="FAD-BINDING PCMH-TYPE DOMAIN-CONTAINING PROTEIN"/>
    <property type="match status" value="1"/>
</dbReference>
<keyword evidence="4" id="KW-0274">FAD</keyword>
<sequence length="449" mass="47224">MRDMDITEMKGPMLRPGDARYDDERTGFQALTAHRPDVVAGVVDADDVRLAVAYAVAEGLPVAVQATGHGMPVAAEGGLLVSTRRMTGVRVDPDTATARVEAGVRWSAVIDQAARHGLAPLSGSAPSVGAVSYSLGGGVGLLARRHGYAADEVRAVEVVTADAEARRVTPESDPGLFWALVGGRGNFGVVTALEIGLVPVASLYGGALFFDADRVDGVLPAWREWTDAVPEEMTSSVALIPFPDAPQVPEALRGRRVAHVRIAYAGPAEEGEPLVARLRALGPALKDTVRVMPYTESGSIHDDPAGPLAFYATHSLLGDLPPQAAGALEEAAAGHVLEVRHLGGALSRPGPAANAVGNRDAAFHAGLLSRLAPGADPAPVRPVHERVRAALSPWSTGGRALTFLYGEHANPEEVRRAYAPDVYRRLAALKAEWDPGNVFRLNHNIPPAR</sequence>
<dbReference type="PROSITE" id="PS51387">
    <property type="entry name" value="FAD_PCMH"/>
    <property type="match status" value="1"/>
</dbReference>
<dbReference type="InterPro" id="IPR050416">
    <property type="entry name" value="FAD-linked_Oxidoreductase"/>
</dbReference>
<dbReference type="InterPro" id="IPR006093">
    <property type="entry name" value="Oxy_OxRdtase_FAD_BS"/>
</dbReference>
<protein>
    <submittedName>
        <fullName evidence="7">FAD-binding oxidoreductase</fullName>
    </submittedName>
</protein>
<name>A0A7Y6IGB1_9ACTN</name>
<dbReference type="SUPFAM" id="SSF55103">
    <property type="entry name" value="FAD-linked oxidases, C-terminal domain"/>
    <property type="match status" value="1"/>
</dbReference>
<dbReference type="InterPro" id="IPR016167">
    <property type="entry name" value="FAD-bd_PCMH_sub1"/>
</dbReference>
<accession>A0A7Y6IGB1</accession>
<dbReference type="Gene3D" id="3.40.462.20">
    <property type="match status" value="1"/>
</dbReference>
<dbReference type="GO" id="GO:0071949">
    <property type="term" value="F:FAD binding"/>
    <property type="evidence" value="ECO:0007669"/>
    <property type="project" value="InterPro"/>
</dbReference>
<evidence type="ECO:0000259" key="6">
    <source>
        <dbReference type="PROSITE" id="PS51387"/>
    </source>
</evidence>
<comment type="similarity">
    <text evidence="2">Belongs to the oxygen-dependent FAD-linked oxidoreductase family.</text>
</comment>
<dbReference type="InterPro" id="IPR016166">
    <property type="entry name" value="FAD-bd_PCMH"/>
</dbReference>
<proteinExistence type="inferred from homology"/>
<evidence type="ECO:0000313" key="7">
    <source>
        <dbReference type="EMBL" id="NUW37747.1"/>
    </source>
</evidence>
<gene>
    <name evidence="7" type="ORF">HTZ77_41030</name>
</gene>